<dbReference type="Proteomes" id="UP000184232">
    <property type="component" value="Unassembled WGS sequence"/>
</dbReference>
<dbReference type="AlphaFoldDB" id="A0A1M6ERX0"/>
<keyword evidence="2" id="KW-1185">Reference proteome</keyword>
<dbReference type="STRING" id="683124.SAMN05444337_1020"/>
<reference evidence="1 2" key="1">
    <citation type="submission" date="2016-11" db="EMBL/GenBank/DDBJ databases">
        <authorList>
            <person name="Jaros S."/>
            <person name="Januszkiewicz K."/>
            <person name="Wedrychowicz H."/>
        </authorList>
    </citation>
    <scope>NUCLEOTIDE SEQUENCE [LARGE SCALE GENOMIC DNA]</scope>
    <source>
        <strain evidence="1 2">DSM 22807</strain>
    </source>
</reference>
<evidence type="ECO:0000313" key="1">
    <source>
        <dbReference type="EMBL" id="SHI88191.1"/>
    </source>
</evidence>
<organism evidence="1 2">
    <name type="scientific">Flavobacterium haoranii</name>
    <dbReference type="NCBI Taxonomy" id="683124"/>
    <lineage>
        <taxon>Bacteria</taxon>
        <taxon>Pseudomonadati</taxon>
        <taxon>Bacteroidota</taxon>
        <taxon>Flavobacteriia</taxon>
        <taxon>Flavobacteriales</taxon>
        <taxon>Flavobacteriaceae</taxon>
        <taxon>Flavobacterium</taxon>
    </lineage>
</organism>
<name>A0A1M6ERX0_9FLAO</name>
<protein>
    <recommendedName>
        <fullName evidence="3">Lipoprotein</fullName>
    </recommendedName>
</protein>
<accession>A0A1M6ERX0</accession>
<evidence type="ECO:0008006" key="3">
    <source>
        <dbReference type="Google" id="ProtNLM"/>
    </source>
</evidence>
<proteinExistence type="predicted"/>
<sequence>MKKLILVFATALAVISCGREKNTDTETTSEATSEVEVKKSEFSVILDAIYEKNDSVILQVYDVDGNEYLDKDVVVAVTGSPLAQRIELKSPIGVDIHNIVIVFSTNKEQNSFTLKSITMVKDGVEVVKPDNFLYFFANNDQMVMDANTGVHKLKHENKGYHPAFGGNEQMKAILED</sequence>
<dbReference type="PROSITE" id="PS51257">
    <property type="entry name" value="PROKAR_LIPOPROTEIN"/>
    <property type="match status" value="1"/>
</dbReference>
<gene>
    <name evidence="1" type="ORF">SAMN05444337_1020</name>
</gene>
<dbReference type="EMBL" id="FQZH01000001">
    <property type="protein sequence ID" value="SHI88191.1"/>
    <property type="molecule type" value="Genomic_DNA"/>
</dbReference>
<dbReference type="RefSeq" id="WP_072782391.1">
    <property type="nucleotide sequence ID" value="NZ_CP045292.1"/>
</dbReference>
<evidence type="ECO:0000313" key="2">
    <source>
        <dbReference type="Proteomes" id="UP000184232"/>
    </source>
</evidence>